<accession>A0A9W6WC74</accession>
<sequence length="195" mass="19712">MPSENRLARAVTTVLHPAAVVTALCLAVAAHATGTPAGTLAWGLAAALGTSIIPQAVVEIATKRGLLTDRNVTVRAQRLKPLALAITTAALGLAGLWAAGAPRPVLAAAVALLSGVVTTTLVTLLWKISFHTAVATSAVLIIALAFGPVALTGLVLVAAIAWSRVALREHTPAQVLAGVVWGAVVAPLPYWLIAG</sequence>
<dbReference type="InterPro" id="IPR036938">
    <property type="entry name" value="PAP2/HPO_sf"/>
</dbReference>
<gene>
    <name evidence="4" type="ORF">Afil01_42820</name>
</gene>
<feature type="chain" id="PRO_5040782761" description="Phosphatidic acid phosphatase type 2/haloperoxidase domain-containing protein" evidence="2">
    <location>
        <begin position="33"/>
        <end position="195"/>
    </location>
</feature>
<dbReference type="AlphaFoldDB" id="A0A9W6WC74"/>
<proteinExistence type="predicted"/>
<evidence type="ECO:0000313" key="4">
    <source>
        <dbReference type="EMBL" id="GLZ79475.1"/>
    </source>
</evidence>
<feature type="domain" description="Phosphatidic acid phosphatase type 2/haloperoxidase" evidence="3">
    <location>
        <begin position="97"/>
        <end position="191"/>
    </location>
</feature>
<keyword evidence="5" id="KW-1185">Reference proteome</keyword>
<keyword evidence="1" id="KW-1133">Transmembrane helix</keyword>
<evidence type="ECO:0000259" key="3">
    <source>
        <dbReference type="Pfam" id="PF01569"/>
    </source>
</evidence>
<organism evidence="4 5">
    <name type="scientific">Actinorhabdospora filicis</name>
    <dbReference type="NCBI Taxonomy" id="1785913"/>
    <lineage>
        <taxon>Bacteria</taxon>
        <taxon>Bacillati</taxon>
        <taxon>Actinomycetota</taxon>
        <taxon>Actinomycetes</taxon>
        <taxon>Micromonosporales</taxon>
        <taxon>Micromonosporaceae</taxon>
        <taxon>Actinorhabdospora</taxon>
    </lineage>
</organism>
<evidence type="ECO:0000256" key="1">
    <source>
        <dbReference type="SAM" id="Phobius"/>
    </source>
</evidence>
<dbReference type="Gene3D" id="1.20.144.10">
    <property type="entry name" value="Phosphatidic acid phosphatase type 2/haloperoxidase"/>
    <property type="match status" value="1"/>
</dbReference>
<protein>
    <recommendedName>
        <fullName evidence="3">Phosphatidic acid phosphatase type 2/haloperoxidase domain-containing protein</fullName>
    </recommendedName>
</protein>
<feature type="signal peptide" evidence="2">
    <location>
        <begin position="1"/>
        <end position="32"/>
    </location>
</feature>
<keyword evidence="1" id="KW-0812">Transmembrane</keyword>
<feature type="transmembrane region" description="Helical" evidence="1">
    <location>
        <begin position="105"/>
        <end position="126"/>
    </location>
</feature>
<keyword evidence="1" id="KW-0472">Membrane</keyword>
<reference evidence="4" key="1">
    <citation type="submission" date="2023-03" db="EMBL/GenBank/DDBJ databases">
        <title>Actinorhabdospora filicis NBRC 111898.</title>
        <authorList>
            <person name="Ichikawa N."/>
            <person name="Sato H."/>
            <person name="Tonouchi N."/>
        </authorList>
    </citation>
    <scope>NUCLEOTIDE SEQUENCE</scope>
    <source>
        <strain evidence="4">NBRC 111898</strain>
    </source>
</reference>
<dbReference type="EMBL" id="BSTX01000003">
    <property type="protein sequence ID" value="GLZ79475.1"/>
    <property type="molecule type" value="Genomic_DNA"/>
</dbReference>
<evidence type="ECO:0000256" key="2">
    <source>
        <dbReference type="SAM" id="SignalP"/>
    </source>
</evidence>
<name>A0A9W6WC74_9ACTN</name>
<feature type="transmembrane region" description="Helical" evidence="1">
    <location>
        <begin position="174"/>
        <end position="193"/>
    </location>
</feature>
<comment type="caution">
    <text evidence="4">The sequence shown here is derived from an EMBL/GenBank/DDBJ whole genome shotgun (WGS) entry which is preliminary data.</text>
</comment>
<dbReference type="InterPro" id="IPR000326">
    <property type="entry name" value="PAP2/HPO"/>
</dbReference>
<feature type="transmembrane region" description="Helical" evidence="1">
    <location>
        <begin position="82"/>
        <end position="99"/>
    </location>
</feature>
<dbReference type="RefSeq" id="WP_285664626.1">
    <property type="nucleotide sequence ID" value="NZ_BSTX01000003.1"/>
</dbReference>
<keyword evidence="2" id="KW-0732">Signal</keyword>
<dbReference type="Pfam" id="PF01569">
    <property type="entry name" value="PAP2"/>
    <property type="match status" value="1"/>
</dbReference>
<dbReference type="Proteomes" id="UP001165079">
    <property type="component" value="Unassembled WGS sequence"/>
</dbReference>
<feature type="transmembrane region" description="Helical" evidence="1">
    <location>
        <begin position="138"/>
        <end position="162"/>
    </location>
</feature>
<evidence type="ECO:0000313" key="5">
    <source>
        <dbReference type="Proteomes" id="UP001165079"/>
    </source>
</evidence>
<dbReference type="SUPFAM" id="SSF48317">
    <property type="entry name" value="Acid phosphatase/Vanadium-dependent haloperoxidase"/>
    <property type="match status" value="1"/>
</dbReference>
<feature type="transmembrane region" description="Helical" evidence="1">
    <location>
        <begin position="42"/>
        <end position="61"/>
    </location>
</feature>